<gene>
    <name evidence="2" type="ORF">SAMN04488121_101632</name>
</gene>
<name>A0A1G7HX82_CHIFI</name>
<sequence length="122" mass="13325">MAHAINWFEIPAANFERAKSFYETVLDIKLLTPFPHMKYALFPADMQQGEIGGGLVEEKGYEPSQSGALIYLNGGDDLTIPLSRVEAAGGKVIMPKTSLGGNGFMARFVDTEGNRVAFHSMK</sequence>
<evidence type="ECO:0000313" key="3">
    <source>
        <dbReference type="Proteomes" id="UP000199045"/>
    </source>
</evidence>
<dbReference type="EMBL" id="FNBN01000001">
    <property type="protein sequence ID" value="SDF04958.1"/>
    <property type="molecule type" value="Genomic_DNA"/>
</dbReference>
<organism evidence="2 3">
    <name type="scientific">Chitinophaga filiformis</name>
    <name type="common">Myxococcus filiformis</name>
    <name type="synonym">Flexibacter filiformis</name>
    <dbReference type="NCBI Taxonomy" id="104663"/>
    <lineage>
        <taxon>Bacteria</taxon>
        <taxon>Pseudomonadati</taxon>
        <taxon>Bacteroidota</taxon>
        <taxon>Chitinophagia</taxon>
        <taxon>Chitinophagales</taxon>
        <taxon>Chitinophagaceae</taxon>
        <taxon>Chitinophaga</taxon>
    </lineage>
</organism>
<dbReference type="InterPro" id="IPR052164">
    <property type="entry name" value="Anthracycline_SecMetBiosynth"/>
</dbReference>
<dbReference type="RefSeq" id="WP_089828768.1">
    <property type="nucleotide sequence ID" value="NZ_FNBN01000001.1"/>
</dbReference>
<dbReference type="STRING" id="104663.SAMN04488121_101632"/>
<dbReference type="CDD" id="cd07247">
    <property type="entry name" value="SgaA_N_like"/>
    <property type="match status" value="1"/>
</dbReference>
<dbReference type="InterPro" id="IPR029068">
    <property type="entry name" value="Glyas_Bleomycin-R_OHBP_Dase"/>
</dbReference>
<dbReference type="AlphaFoldDB" id="A0A1G7HX82"/>
<dbReference type="InterPro" id="IPR004360">
    <property type="entry name" value="Glyas_Fos-R_dOase_dom"/>
</dbReference>
<dbReference type="PROSITE" id="PS51819">
    <property type="entry name" value="VOC"/>
    <property type="match status" value="1"/>
</dbReference>
<accession>A0A1G7HX82</accession>
<dbReference type="Pfam" id="PF00903">
    <property type="entry name" value="Glyoxalase"/>
    <property type="match status" value="1"/>
</dbReference>
<feature type="domain" description="VOC" evidence="1">
    <location>
        <begin position="4"/>
        <end position="121"/>
    </location>
</feature>
<dbReference type="Gene3D" id="3.10.180.10">
    <property type="entry name" value="2,3-Dihydroxybiphenyl 1,2-Dioxygenase, domain 1"/>
    <property type="match status" value="1"/>
</dbReference>
<dbReference type="SUPFAM" id="SSF54593">
    <property type="entry name" value="Glyoxalase/Bleomycin resistance protein/Dihydroxybiphenyl dioxygenase"/>
    <property type="match status" value="1"/>
</dbReference>
<protein>
    <recommendedName>
        <fullName evidence="1">VOC domain-containing protein</fullName>
    </recommendedName>
</protein>
<dbReference type="PANTHER" id="PTHR33993">
    <property type="entry name" value="GLYOXALASE-RELATED"/>
    <property type="match status" value="1"/>
</dbReference>
<dbReference type="Proteomes" id="UP000199045">
    <property type="component" value="Unassembled WGS sequence"/>
</dbReference>
<dbReference type="InterPro" id="IPR037523">
    <property type="entry name" value="VOC_core"/>
</dbReference>
<dbReference type="PANTHER" id="PTHR33993:SF2">
    <property type="entry name" value="VOC DOMAIN-CONTAINING PROTEIN"/>
    <property type="match status" value="1"/>
</dbReference>
<dbReference type="OrthoDB" id="9804235at2"/>
<proteinExistence type="predicted"/>
<reference evidence="2 3" key="1">
    <citation type="submission" date="2016-10" db="EMBL/GenBank/DDBJ databases">
        <authorList>
            <person name="de Groot N.N."/>
        </authorList>
    </citation>
    <scope>NUCLEOTIDE SEQUENCE [LARGE SCALE GENOMIC DNA]</scope>
    <source>
        <strain evidence="2 3">DSM 527</strain>
    </source>
</reference>
<evidence type="ECO:0000313" key="2">
    <source>
        <dbReference type="EMBL" id="SDF04958.1"/>
    </source>
</evidence>
<evidence type="ECO:0000259" key="1">
    <source>
        <dbReference type="PROSITE" id="PS51819"/>
    </source>
</evidence>